<comment type="caution">
    <text evidence="1">The sequence shown here is derived from an EMBL/GenBank/DDBJ whole genome shotgun (WGS) entry which is preliminary data.</text>
</comment>
<dbReference type="InterPro" id="IPR006748">
    <property type="entry name" value="NH2Glyco/OHUrea_AB-resist_kin"/>
</dbReference>
<dbReference type="AlphaFoldDB" id="A0A1E5Q293"/>
<evidence type="ECO:0000313" key="2">
    <source>
        <dbReference type="Proteomes" id="UP000095705"/>
    </source>
</evidence>
<evidence type="ECO:0000313" key="1">
    <source>
        <dbReference type="EMBL" id="OEJ35800.1"/>
    </source>
</evidence>
<dbReference type="Proteomes" id="UP000095705">
    <property type="component" value="Unassembled WGS sequence"/>
</dbReference>
<dbReference type="EMBL" id="MEHK01000001">
    <property type="protein sequence ID" value="OEJ35800.1"/>
    <property type="molecule type" value="Genomic_DNA"/>
</dbReference>
<accession>A0A1E5Q293</accession>
<dbReference type="SUPFAM" id="SSF56112">
    <property type="entry name" value="Protein kinase-like (PK-like)"/>
    <property type="match status" value="1"/>
</dbReference>
<proteinExistence type="predicted"/>
<dbReference type="GO" id="GO:0019748">
    <property type="term" value="P:secondary metabolic process"/>
    <property type="evidence" value="ECO:0007669"/>
    <property type="project" value="InterPro"/>
</dbReference>
<protein>
    <submittedName>
        <fullName evidence="1">Hydroxyurea phosphotransferase</fullName>
    </submittedName>
</protein>
<dbReference type="InterPro" id="IPR011009">
    <property type="entry name" value="Kinase-like_dom_sf"/>
</dbReference>
<reference evidence="1 2" key="1">
    <citation type="submission" date="2016-08" db="EMBL/GenBank/DDBJ databases">
        <title>The complete genome of Streptomyces subrutilus 10-1-1.</title>
        <authorList>
            <person name="Chen X."/>
        </authorList>
    </citation>
    <scope>NUCLEOTIDE SEQUENCE [LARGE SCALE GENOMIC DNA]</scope>
    <source>
        <strain evidence="1 2">10-1-1</strain>
    </source>
</reference>
<name>A0A1E5Q293_9ACTN</name>
<dbReference type="OrthoDB" id="3638028at2"/>
<sequence>MAEIPDGLVEAQVRWNGDAGREFIAALPARAARFLERWELRRTGPLMHGVTALVVPVVRADGSAAALKLQRVDEESAGEPDALRAWGGRGAVRLLEHDGETGTLLLERLDERRHLSAVAERDSRAAVRVIGELLARLTAVVAPEGLRGLGAMAAEMLDDVPRALGRLADVRERRLLGDCAAALAEVAGEPGDRLLHWDLHYDNVLAGHREPWLAIDPKPLAGDPGFDLLPAINNNFRADEVRWRFDLLTEAAGLDGDRDRARAWTLGRVVQNCLWDVEDGEDEMQEEQLVVAQVLLGR</sequence>
<keyword evidence="2" id="KW-1185">Reference proteome</keyword>
<gene>
    <name evidence="1" type="ORF">BGK67_18585</name>
</gene>
<organism evidence="1 2">
    <name type="scientific">Streptomyces subrutilus</name>
    <dbReference type="NCBI Taxonomy" id="36818"/>
    <lineage>
        <taxon>Bacteria</taxon>
        <taxon>Bacillati</taxon>
        <taxon>Actinomycetota</taxon>
        <taxon>Actinomycetes</taxon>
        <taxon>Kitasatosporales</taxon>
        <taxon>Streptomycetaceae</taxon>
        <taxon>Streptomyces</taxon>
    </lineage>
</organism>
<dbReference type="Pfam" id="PF04655">
    <property type="entry name" value="APH_6_hur"/>
    <property type="match status" value="1"/>
</dbReference>
<dbReference type="GO" id="GO:0016773">
    <property type="term" value="F:phosphotransferase activity, alcohol group as acceptor"/>
    <property type="evidence" value="ECO:0007669"/>
    <property type="project" value="InterPro"/>
</dbReference>
<keyword evidence="1" id="KW-0808">Transferase</keyword>
<dbReference type="STRING" id="36818.BGK67_18585"/>